<evidence type="ECO:0000313" key="6">
    <source>
        <dbReference type="Proteomes" id="UP000178168"/>
    </source>
</evidence>
<dbReference type="GO" id="GO:0003735">
    <property type="term" value="F:structural constituent of ribosome"/>
    <property type="evidence" value="ECO:0007669"/>
    <property type="project" value="InterPro"/>
</dbReference>
<dbReference type="InterPro" id="IPR012678">
    <property type="entry name" value="Ribosomal_uL23/eL15/eS24_sf"/>
</dbReference>
<proteinExistence type="inferred from homology"/>
<name>A0A1G2SKK4_9BACT</name>
<dbReference type="GO" id="GO:0006412">
    <property type="term" value="P:translation"/>
    <property type="evidence" value="ECO:0007669"/>
    <property type="project" value="InterPro"/>
</dbReference>
<dbReference type="EMBL" id="MHUZ01000034">
    <property type="protein sequence ID" value="OHA84941.1"/>
    <property type="molecule type" value="Genomic_DNA"/>
</dbReference>
<dbReference type="SUPFAM" id="SSF54189">
    <property type="entry name" value="Ribosomal proteins S24e, L23 and L15e"/>
    <property type="match status" value="1"/>
</dbReference>
<dbReference type="InterPro" id="IPR012677">
    <property type="entry name" value="Nucleotide-bd_a/b_plait_sf"/>
</dbReference>
<reference evidence="5 6" key="1">
    <citation type="journal article" date="2016" name="Nat. Commun.">
        <title>Thousands of microbial genomes shed light on interconnected biogeochemical processes in an aquifer system.</title>
        <authorList>
            <person name="Anantharaman K."/>
            <person name="Brown C.T."/>
            <person name="Hug L.A."/>
            <person name="Sharon I."/>
            <person name="Castelle C.J."/>
            <person name="Probst A.J."/>
            <person name="Thomas B.C."/>
            <person name="Singh A."/>
            <person name="Wilkins M.J."/>
            <person name="Karaoz U."/>
            <person name="Brodie E.L."/>
            <person name="Williams K.H."/>
            <person name="Hubbard S.S."/>
            <person name="Banfield J.F."/>
        </authorList>
    </citation>
    <scope>NUCLEOTIDE SEQUENCE [LARGE SCALE GENOMIC DNA]</scope>
</reference>
<evidence type="ECO:0000256" key="1">
    <source>
        <dbReference type="ARBA" id="ARBA00006700"/>
    </source>
</evidence>
<dbReference type="GO" id="GO:1990904">
    <property type="term" value="C:ribonucleoprotein complex"/>
    <property type="evidence" value="ECO:0007669"/>
    <property type="project" value="UniProtKB-KW"/>
</dbReference>
<dbReference type="AlphaFoldDB" id="A0A1G2SKK4"/>
<dbReference type="STRING" id="1802730.A2591_00980"/>
<organism evidence="5 6">
    <name type="scientific">Candidatus Yonathbacteria bacterium RIFOXYD1_FULL_52_36</name>
    <dbReference type="NCBI Taxonomy" id="1802730"/>
    <lineage>
        <taxon>Bacteria</taxon>
        <taxon>Candidatus Yonathiibacteriota</taxon>
    </lineage>
</organism>
<evidence type="ECO:0000256" key="3">
    <source>
        <dbReference type="ARBA" id="ARBA00023274"/>
    </source>
</evidence>
<dbReference type="Proteomes" id="UP000178168">
    <property type="component" value="Unassembled WGS sequence"/>
</dbReference>
<dbReference type="PANTHER" id="PTHR11620">
    <property type="entry name" value="60S RIBOSOMAL PROTEIN L23A"/>
    <property type="match status" value="1"/>
</dbReference>
<comment type="caution">
    <text evidence="5">The sequence shown here is derived from an EMBL/GenBank/DDBJ whole genome shotgun (WGS) entry which is preliminary data.</text>
</comment>
<dbReference type="GO" id="GO:0005840">
    <property type="term" value="C:ribosome"/>
    <property type="evidence" value="ECO:0007669"/>
    <property type="project" value="UniProtKB-KW"/>
</dbReference>
<keyword evidence="3" id="KW-0687">Ribonucleoprotein</keyword>
<sequence length="86" mass="9680">MIKRPRITEKAALLAEKNTYAFEVDARSNKIEIKRAIKEIYGFDPVSVNVVHTPAKNVVVRGKRGKKAAIHKAYVMLKKGDVIEFA</sequence>
<evidence type="ECO:0000256" key="2">
    <source>
        <dbReference type="ARBA" id="ARBA00022980"/>
    </source>
</evidence>
<gene>
    <name evidence="5" type="ORF">A2591_00980</name>
</gene>
<evidence type="ECO:0000313" key="5">
    <source>
        <dbReference type="EMBL" id="OHA84941.1"/>
    </source>
</evidence>
<protein>
    <recommendedName>
        <fullName evidence="4">50S ribosomal protein L23</fullName>
    </recommendedName>
</protein>
<dbReference type="Pfam" id="PF00276">
    <property type="entry name" value="Ribosomal_L23"/>
    <property type="match status" value="1"/>
</dbReference>
<keyword evidence="2 5" id="KW-0689">Ribosomal protein</keyword>
<evidence type="ECO:0000256" key="4">
    <source>
        <dbReference type="ARBA" id="ARBA00035481"/>
    </source>
</evidence>
<accession>A0A1G2SKK4</accession>
<comment type="similarity">
    <text evidence="1">Belongs to the universal ribosomal protein uL23 family.</text>
</comment>
<dbReference type="Gene3D" id="3.30.70.330">
    <property type="match status" value="1"/>
</dbReference>
<dbReference type="InterPro" id="IPR013025">
    <property type="entry name" value="Ribosomal_uL23-like"/>
</dbReference>